<dbReference type="EC" id="2.1.1.37" evidence="7"/>
<sequence>MKVIELFAGIGSPRKALEKLNIHHKVIAFSEIDRFAIDSYRAIHNDFLTPNLGDIEKIKELPETDLLIYGSPCQDISIAGKHQGIQEGTRSGLLLEVLRLLENYKERKKLPKYLLLENVANILSKNHRWEFQNYLVFLEKLGYKNFYKVLNALNYEIPQNRERLFCLSILDDKVKYNFPGPKKLNILLKDLLEKEVDEKYFINEEKTKAFIEKYKDKILEIENLEKVNLIGSLSEKNSQGERIYMPDVSVTLSSQGGGLGAKTGLYLVGLLDGHGVQRGRIYSPSGTIGSLTSTDYKDPPKIFTDYRIRRLTPHECFRLMGFTDNDFDKVKALGMSDTQLYKQAGNSIVVNVPEAIFKSLFLEEEIGEYKLF</sequence>
<comment type="catalytic activity">
    <reaction evidence="7">
        <text>a 2'-deoxycytidine in DNA + S-adenosyl-L-methionine = a 5-methyl-2'-deoxycytidine in DNA + S-adenosyl-L-homocysteine + H(+)</text>
        <dbReference type="Rhea" id="RHEA:13681"/>
        <dbReference type="Rhea" id="RHEA-COMP:11369"/>
        <dbReference type="Rhea" id="RHEA-COMP:11370"/>
        <dbReference type="ChEBI" id="CHEBI:15378"/>
        <dbReference type="ChEBI" id="CHEBI:57856"/>
        <dbReference type="ChEBI" id="CHEBI:59789"/>
        <dbReference type="ChEBI" id="CHEBI:85452"/>
        <dbReference type="ChEBI" id="CHEBI:85454"/>
        <dbReference type="EC" id="2.1.1.37"/>
    </reaction>
</comment>
<evidence type="ECO:0000256" key="4">
    <source>
        <dbReference type="ARBA" id="ARBA00022747"/>
    </source>
</evidence>
<dbReference type="Gene3D" id="3.40.50.150">
    <property type="entry name" value="Vaccinia Virus protein VP39"/>
    <property type="match status" value="1"/>
</dbReference>
<dbReference type="EMBL" id="CP001739">
    <property type="protein sequence ID" value="ACZ09698.1"/>
    <property type="molecule type" value="Genomic_DNA"/>
</dbReference>
<evidence type="ECO:0000256" key="3">
    <source>
        <dbReference type="ARBA" id="ARBA00022691"/>
    </source>
</evidence>
<keyword evidence="2 5" id="KW-0808">Transferase</keyword>
<dbReference type="AlphaFoldDB" id="D1AN94"/>
<proteinExistence type="inferred from homology"/>
<dbReference type="PRINTS" id="PR00105">
    <property type="entry name" value="C5METTRFRASE"/>
</dbReference>
<dbReference type="GO" id="GO:0009307">
    <property type="term" value="P:DNA restriction-modification system"/>
    <property type="evidence" value="ECO:0007669"/>
    <property type="project" value="UniProtKB-KW"/>
</dbReference>
<organism evidence="8 9">
    <name type="scientific">Sebaldella termitidis (strain ATCC 33386 / NCTC 11300)</name>
    <dbReference type="NCBI Taxonomy" id="526218"/>
    <lineage>
        <taxon>Bacteria</taxon>
        <taxon>Fusobacteriati</taxon>
        <taxon>Fusobacteriota</taxon>
        <taxon>Fusobacteriia</taxon>
        <taxon>Fusobacteriales</taxon>
        <taxon>Leptotrichiaceae</taxon>
        <taxon>Sebaldella</taxon>
    </lineage>
</organism>
<reference evidence="9" key="1">
    <citation type="submission" date="2009-09" db="EMBL/GenBank/DDBJ databases">
        <title>The complete chromosome of Sebaldella termitidis ATCC 33386.</title>
        <authorList>
            <consortium name="US DOE Joint Genome Institute (JGI-PGF)"/>
            <person name="Lucas S."/>
            <person name="Copeland A."/>
            <person name="Lapidus A."/>
            <person name="Glavina del Rio T."/>
            <person name="Dalin E."/>
            <person name="Tice H."/>
            <person name="Bruce D."/>
            <person name="Goodwin L."/>
            <person name="Pitluck S."/>
            <person name="Kyrpides N."/>
            <person name="Mavromatis K."/>
            <person name="Ivanova N."/>
            <person name="Mikhailova N."/>
            <person name="Sims D."/>
            <person name="Meincke L."/>
            <person name="Brettin T."/>
            <person name="Detter J.C."/>
            <person name="Han C."/>
            <person name="Larimer F."/>
            <person name="Land M."/>
            <person name="Hauser L."/>
            <person name="Markowitz V."/>
            <person name="Cheng J.F."/>
            <person name="Hugenholtz P."/>
            <person name="Woyke T."/>
            <person name="Wu D."/>
            <person name="Eisen J.A."/>
        </authorList>
    </citation>
    <scope>NUCLEOTIDE SEQUENCE [LARGE SCALE GENOMIC DNA]</scope>
    <source>
        <strain evidence="9">ATCC 33386 / NCTC 11300</strain>
    </source>
</reference>
<evidence type="ECO:0000256" key="7">
    <source>
        <dbReference type="RuleBase" id="RU000417"/>
    </source>
</evidence>
<dbReference type="RefSeq" id="WP_012862292.1">
    <property type="nucleotide sequence ID" value="NC_013517.1"/>
</dbReference>
<evidence type="ECO:0000256" key="2">
    <source>
        <dbReference type="ARBA" id="ARBA00022679"/>
    </source>
</evidence>
<comment type="similarity">
    <text evidence="5 6">Belongs to the class I-like SAM-binding methyltransferase superfamily. C5-methyltransferase family.</text>
</comment>
<dbReference type="GO" id="GO:0032259">
    <property type="term" value="P:methylation"/>
    <property type="evidence" value="ECO:0007669"/>
    <property type="project" value="UniProtKB-KW"/>
</dbReference>
<dbReference type="InterPro" id="IPR018117">
    <property type="entry name" value="C5_DNA_meth_AS"/>
</dbReference>
<evidence type="ECO:0000256" key="6">
    <source>
        <dbReference type="RuleBase" id="RU000416"/>
    </source>
</evidence>
<keyword evidence="1 5" id="KW-0489">Methyltransferase</keyword>
<dbReference type="PROSITE" id="PS00095">
    <property type="entry name" value="C5_MTASE_2"/>
    <property type="match status" value="1"/>
</dbReference>
<dbReference type="NCBIfam" id="TIGR00675">
    <property type="entry name" value="dcm"/>
    <property type="match status" value="1"/>
</dbReference>
<dbReference type="InterPro" id="IPR001525">
    <property type="entry name" value="C5_MeTfrase"/>
</dbReference>
<dbReference type="Gene3D" id="3.90.120.10">
    <property type="entry name" value="DNA Methylase, subunit A, domain 2"/>
    <property type="match status" value="1"/>
</dbReference>
<dbReference type="PROSITE" id="PS00094">
    <property type="entry name" value="C5_MTASE_1"/>
    <property type="match status" value="1"/>
</dbReference>
<keyword evidence="9" id="KW-1185">Reference proteome</keyword>
<dbReference type="KEGG" id="str:Sterm_2854"/>
<keyword evidence="4" id="KW-0680">Restriction system</keyword>
<keyword evidence="3 5" id="KW-0949">S-adenosyl-L-methionine</keyword>
<dbReference type="PANTHER" id="PTHR46098:SF1">
    <property type="entry name" value="TRNA (CYTOSINE(38)-C(5))-METHYLTRANSFERASE"/>
    <property type="match status" value="1"/>
</dbReference>
<dbReference type="InterPro" id="IPR029063">
    <property type="entry name" value="SAM-dependent_MTases_sf"/>
</dbReference>
<dbReference type="PROSITE" id="PS51679">
    <property type="entry name" value="SAM_MT_C5"/>
    <property type="match status" value="1"/>
</dbReference>
<evidence type="ECO:0000313" key="8">
    <source>
        <dbReference type="EMBL" id="ACZ09698.1"/>
    </source>
</evidence>
<evidence type="ECO:0000313" key="9">
    <source>
        <dbReference type="Proteomes" id="UP000000845"/>
    </source>
</evidence>
<dbReference type="GO" id="GO:0003886">
    <property type="term" value="F:DNA (cytosine-5-)-methyltransferase activity"/>
    <property type="evidence" value="ECO:0007669"/>
    <property type="project" value="UniProtKB-EC"/>
</dbReference>
<gene>
    <name evidence="8" type="ordered locus">Sterm_2854</name>
</gene>
<dbReference type="eggNOG" id="COG0270">
    <property type="taxonomic scope" value="Bacteria"/>
</dbReference>
<dbReference type="HOGENOM" id="CLU_006958_0_6_0"/>
<evidence type="ECO:0000256" key="1">
    <source>
        <dbReference type="ARBA" id="ARBA00022603"/>
    </source>
</evidence>
<dbReference type="STRING" id="526218.Sterm_2854"/>
<name>D1AN94_SEBTE</name>
<dbReference type="InterPro" id="IPR031303">
    <property type="entry name" value="C5_meth_CS"/>
</dbReference>
<reference evidence="8 9" key="2">
    <citation type="journal article" date="2010" name="Stand. Genomic Sci.">
        <title>Complete genome sequence of Sebaldella termitidis type strain (NCTC 11300).</title>
        <authorList>
            <person name="Harmon-Smith M."/>
            <person name="Celia L."/>
            <person name="Chertkov O."/>
            <person name="Lapidus A."/>
            <person name="Copeland A."/>
            <person name="Glavina Del Rio T."/>
            <person name="Nolan M."/>
            <person name="Lucas S."/>
            <person name="Tice H."/>
            <person name="Cheng J.F."/>
            <person name="Han C."/>
            <person name="Detter J.C."/>
            <person name="Bruce D."/>
            <person name="Goodwin L."/>
            <person name="Pitluck S."/>
            <person name="Pati A."/>
            <person name="Liolios K."/>
            <person name="Ivanova N."/>
            <person name="Mavromatis K."/>
            <person name="Mikhailova N."/>
            <person name="Chen A."/>
            <person name="Palaniappan K."/>
            <person name="Land M."/>
            <person name="Hauser L."/>
            <person name="Chang Y.J."/>
            <person name="Jeffries C.D."/>
            <person name="Brettin T."/>
            <person name="Goker M."/>
            <person name="Beck B."/>
            <person name="Bristow J."/>
            <person name="Eisen J.A."/>
            <person name="Markowitz V."/>
            <person name="Hugenholtz P."/>
            <person name="Kyrpides N.C."/>
            <person name="Klenk H.P."/>
            <person name="Chen F."/>
        </authorList>
    </citation>
    <scope>NUCLEOTIDE SEQUENCE [LARGE SCALE GENOMIC DNA]</scope>
    <source>
        <strain evidence="9">ATCC 33386 / NCTC 11300</strain>
    </source>
</reference>
<dbReference type="PANTHER" id="PTHR46098">
    <property type="entry name" value="TRNA (CYTOSINE(38)-C(5))-METHYLTRANSFERASE"/>
    <property type="match status" value="1"/>
</dbReference>
<accession>D1AN94</accession>
<feature type="active site" evidence="5">
    <location>
        <position position="73"/>
    </location>
</feature>
<dbReference type="SUPFAM" id="SSF53335">
    <property type="entry name" value="S-adenosyl-L-methionine-dependent methyltransferases"/>
    <property type="match status" value="1"/>
</dbReference>
<dbReference type="Proteomes" id="UP000000845">
    <property type="component" value="Chromosome"/>
</dbReference>
<protein>
    <recommendedName>
        <fullName evidence="7">Cytosine-specific methyltransferase</fullName>
        <ecNumber evidence="7">2.1.1.37</ecNumber>
    </recommendedName>
</protein>
<dbReference type="InterPro" id="IPR050750">
    <property type="entry name" value="C5-MTase"/>
</dbReference>
<evidence type="ECO:0000256" key="5">
    <source>
        <dbReference type="PROSITE-ProRule" id="PRU01016"/>
    </source>
</evidence>
<dbReference type="REBASE" id="22728">
    <property type="entry name" value="M.Ste33386ORF2854P"/>
</dbReference>
<dbReference type="Pfam" id="PF00145">
    <property type="entry name" value="DNA_methylase"/>
    <property type="match status" value="1"/>
</dbReference>